<dbReference type="Gene3D" id="3.20.20.80">
    <property type="entry name" value="Glycosidases"/>
    <property type="match status" value="1"/>
</dbReference>
<dbReference type="SUPFAM" id="SSF49303">
    <property type="entry name" value="beta-Galactosidase/glucuronidase domain"/>
    <property type="match status" value="1"/>
</dbReference>
<feature type="domain" description="Glycoside hydrolase family 2 immunoglobulin-like beta-sandwich" evidence="5">
    <location>
        <begin position="187"/>
        <end position="291"/>
    </location>
</feature>
<evidence type="ECO:0000256" key="4">
    <source>
        <dbReference type="SAM" id="SignalP"/>
    </source>
</evidence>
<dbReference type="GO" id="GO:0004553">
    <property type="term" value="F:hydrolase activity, hydrolyzing O-glycosyl compounds"/>
    <property type="evidence" value="ECO:0007669"/>
    <property type="project" value="InterPro"/>
</dbReference>
<feature type="signal peptide" evidence="4">
    <location>
        <begin position="1"/>
        <end position="19"/>
    </location>
</feature>
<evidence type="ECO:0000259" key="9">
    <source>
        <dbReference type="Pfam" id="PF18565"/>
    </source>
</evidence>
<dbReference type="Pfam" id="PF02837">
    <property type="entry name" value="Glyco_hydro_2_N"/>
    <property type="match status" value="1"/>
</dbReference>
<dbReference type="PROSITE" id="PS51257">
    <property type="entry name" value="PROKAR_LIPOPROTEIN"/>
    <property type="match status" value="1"/>
</dbReference>
<dbReference type="InterPro" id="IPR036156">
    <property type="entry name" value="Beta-gal/glucu_dom_sf"/>
</dbReference>
<dbReference type="InterPro" id="IPR008979">
    <property type="entry name" value="Galactose-bd-like_sf"/>
</dbReference>
<keyword evidence="4" id="KW-0732">Signal</keyword>
<evidence type="ECO:0000259" key="5">
    <source>
        <dbReference type="Pfam" id="PF00703"/>
    </source>
</evidence>
<reference evidence="10" key="1">
    <citation type="journal article" date="2018" name="Int. J. Syst. Evol. Microbiol.">
        <title>Carboxylicivirga sediminis sp. nov., isolated from coastal sediment.</title>
        <authorList>
            <person name="Wang F.Q."/>
            <person name="Ren L.H."/>
            <person name="Zou R.J."/>
            <person name="Sun Y.Z."/>
            <person name="Liu X.J."/>
            <person name="Jiang F."/>
            <person name="Liu L.J."/>
        </authorList>
    </citation>
    <scope>NUCLEOTIDE SEQUENCE</scope>
    <source>
        <strain evidence="10">JR1</strain>
    </source>
</reference>
<comment type="similarity">
    <text evidence="1">Belongs to the glycosyl hydrolase 2 family.</text>
</comment>
<dbReference type="InterPro" id="IPR006104">
    <property type="entry name" value="Glyco_hydro_2_N"/>
</dbReference>
<dbReference type="GO" id="GO:0005975">
    <property type="term" value="P:carbohydrate metabolic process"/>
    <property type="evidence" value="ECO:0007669"/>
    <property type="project" value="InterPro"/>
</dbReference>
<dbReference type="SUPFAM" id="SSF49785">
    <property type="entry name" value="Galactose-binding domain-like"/>
    <property type="match status" value="1"/>
</dbReference>
<evidence type="ECO:0000313" key="11">
    <source>
        <dbReference type="Proteomes" id="UP000679220"/>
    </source>
</evidence>
<gene>
    <name evidence="10" type="ORF">KDU71_00475</name>
</gene>
<accession>A0A941F0B2</accession>
<evidence type="ECO:0000259" key="8">
    <source>
        <dbReference type="Pfam" id="PF16355"/>
    </source>
</evidence>
<dbReference type="Gene3D" id="2.60.40.10">
    <property type="entry name" value="Immunoglobulins"/>
    <property type="match status" value="3"/>
</dbReference>
<feature type="domain" description="Glycosyl hydrolases family 2 sugar binding" evidence="7">
    <location>
        <begin position="32"/>
        <end position="177"/>
    </location>
</feature>
<dbReference type="InterPro" id="IPR006102">
    <property type="entry name" value="Ig-like_GH2"/>
</dbReference>
<sequence>MKKLLLALMATMFLLSCQTTEKKQRNTDFNFDWKFSLEVDSEAHNTNYNDSQWRTVNLPHDWSVEFPFDTIKGEGCTGYLPGGTGWYRKHFNIDFTDNELVSILFDGVYNHSDIWINGHHLGYHPYGYTPFHYDLTPYLNKNGKNNVIAVKVDRTRFADSRWYTGSGIYRNVEIIKTNKLHIPIWGTFVTTPEANVKEATVNIDITISNQYTETQNCQLETKVLAPDGSLVASKTTDINIEASATNPTSQTLSVSNPSLWSIEKPTLFTAITTILNNGSVVDTYETTFGIRTIEFDADKGFFLNGTNMKIKGVCLHHDAGLVGAAVPKEVWRQRLQTLKDGGCNAIRISHNPASDEFLDLCDEMGFLVQDEFFDEWDYPKDKRLNMNQQISTDYITEGSDKYFQEWAERDLKTTVIAHRNHPSIIQWSIGNEIEWTYPRNKKACGFWDADWSGNYFWSPTPLKPEQIKKRYEELEALDHSIGETAQKLSKWTKELDTTRPVIANCILPSASYVTGYADALDIIGFSYRRVMYDYGHLHFPDKPLMGTENLAQWHEWKAIMERPFVSGTFLWTGTDYMGEAHQRNKGDIRRRGTLSGLLDFAGFEKPSFYMMKSLWNEDEATLYLSTQILEKSKYKLNKNGDVIEKKAGQWKNALWEWHAVNEHWNYQDNEDIVVEIISNCPEVELFLNNTSLGIKKLSDFEDQLYKWHVPFKAGKLEAKAVYRNKAISSSIQTAIKPVQLQIMSNKSSLIADGYDVSHITVQLIDEHGTPVKHTEEEVQFSIEGDVTALGVDNGNGYSLQTYQSDKVVTSNGRALLIVQSNKKGKRAKVSASFKNSPVASIELLLNN</sequence>
<dbReference type="RefSeq" id="WP_212187926.1">
    <property type="nucleotide sequence ID" value="NZ_JAGTAR010000001.1"/>
</dbReference>
<dbReference type="InterPro" id="IPR008964">
    <property type="entry name" value="Invasin/intimin_cell_adhesion"/>
</dbReference>
<keyword evidence="3" id="KW-0326">Glycosidase</keyword>
<dbReference type="InterPro" id="IPR006101">
    <property type="entry name" value="Glyco_hydro_2"/>
</dbReference>
<dbReference type="Pfam" id="PF16355">
    <property type="entry name" value="DUF4982"/>
    <property type="match status" value="1"/>
</dbReference>
<dbReference type="SUPFAM" id="SSF49373">
    <property type="entry name" value="Invasin/intimin cell-adhesion fragments"/>
    <property type="match status" value="1"/>
</dbReference>
<dbReference type="PRINTS" id="PR00132">
    <property type="entry name" value="GLHYDRLASE2"/>
</dbReference>
<dbReference type="EMBL" id="JAGTAR010000001">
    <property type="protein sequence ID" value="MBR8534019.1"/>
    <property type="molecule type" value="Genomic_DNA"/>
</dbReference>
<dbReference type="InterPro" id="IPR032311">
    <property type="entry name" value="DUF4982"/>
</dbReference>
<evidence type="ECO:0000259" key="7">
    <source>
        <dbReference type="Pfam" id="PF02837"/>
    </source>
</evidence>
<dbReference type="PANTHER" id="PTHR42732">
    <property type="entry name" value="BETA-GALACTOSIDASE"/>
    <property type="match status" value="1"/>
</dbReference>
<dbReference type="AlphaFoldDB" id="A0A941F0B2"/>
<dbReference type="PANTHER" id="PTHR42732:SF1">
    <property type="entry name" value="BETA-MANNOSIDASE"/>
    <property type="match status" value="1"/>
</dbReference>
<organism evidence="10 11">
    <name type="scientific">Carboxylicivirga sediminis</name>
    <dbReference type="NCBI Taxonomy" id="2006564"/>
    <lineage>
        <taxon>Bacteria</taxon>
        <taxon>Pseudomonadati</taxon>
        <taxon>Bacteroidota</taxon>
        <taxon>Bacteroidia</taxon>
        <taxon>Marinilabiliales</taxon>
        <taxon>Marinilabiliaceae</taxon>
        <taxon>Carboxylicivirga</taxon>
    </lineage>
</organism>
<feature type="domain" description="Glycoside hydrolase family 2" evidence="9">
    <location>
        <begin position="740"/>
        <end position="841"/>
    </location>
</feature>
<evidence type="ECO:0000256" key="3">
    <source>
        <dbReference type="ARBA" id="ARBA00023295"/>
    </source>
</evidence>
<name>A0A941F0B2_9BACT</name>
<feature type="domain" description="Glycoside hydrolase family 2 catalytic" evidence="6">
    <location>
        <begin position="298"/>
        <end position="433"/>
    </location>
</feature>
<evidence type="ECO:0000256" key="1">
    <source>
        <dbReference type="ARBA" id="ARBA00007401"/>
    </source>
</evidence>
<evidence type="ECO:0000256" key="2">
    <source>
        <dbReference type="ARBA" id="ARBA00022801"/>
    </source>
</evidence>
<dbReference type="Pfam" id="PF00703">
    <property type="entry name" value="Glyco_hydro_2"/>
    <property type="match status" value="1"/>
</dbReference>
<dbReference type="InterPro" id="IPR017853">
    <property type="entry name" value="GH"/>
</dbReference>
<keyword evidence="2" id="KW-0378">Hydrolase</keyword>
<dbReference type="Gene3D" id="2.60.120.260">
    <property type="entry name" value="Galactose-binding domain-like"/>
    <property type="match status" value="1"/>
</dbReference>
<comment type="caution">
    <text evidence="10">The sequence shown here is derived from an EMBL/GenBank/DDBJ whole genome shotgun (WGS) entry which is preliminary data.</text>
</comment>
<evidence type="ECO:0000313" key="10">
    <source>
        <dbReference type="EMBL" id="MBR8534019.1"/>
    </source>
</evidence>
<feature type="domain" description="DUF4982" evidence="8">
    <location>
        <begin position="670"/>
        <end position="725"/>
    </location>
</feature>
<evidence type="ECO:0000259" key="6">
    <source>
        <dbReference type="Pfam" id="PF02836"/>
    </source>
</evidence>
<protein>
    <submittedName>
        <fullName evidence="10">DUF4982 domain-containing protein</fullName>
    </submittedName>
</protein>
<keyword evidence="11" id="KW-1185">Reference proteome</keyword>
<dbReference type="Proteomes" id="UP000679220">
    <property type="component" value="Unassembled WGS sequence"/>
</dbReference>
<dbReference type="InterPro" id="IPR051913">
    <property type="entry name" value="GH2_Domain-Containing"/>
</dbReference>
<dbReference type="InterPro" id="IPR013783">
    <property type="entry name" value="Ig-like_fold"/>
</dbReference>
<proteinExistence type="inferred from homology"/>
<dbReference type="Pfam" id="PF02836">
    <property type="entry name" value="Glyco_hydro_2_C"/>
    <property type="match status" value="1"/>
</dbReference>
<dbReference type="Pfam" id="PF18565">
    <property type="entry name" value="Glyco_hydro2_C5"/>
    <property type="match status" value="1"/>
</dbReference>
<dbReference type="InterPro" id="IPR006103">
    <property type="entry name" value="Glyco_hydro_2_cat"/>
</dbReference>
<dbReference type="SUPFAM" id="SSF51445">
    <property type="entry name" value="(Trans)glycosidases"/>
    <property type="match status" value="1"/>
</dbReference>
<dbReference type="InterPro" id="IPR040605">
    <property type="entry name" value="Glyco_hydro2_dom5"/>
</dbReference>
<feature type="chain" id="PRO_5036862643" evidence="4">
    <location>
        <begin position="20"/>
        <end position="847"/>
    </location>
</feature>
<reference evidence="10" key="2">
    <citation type="submission" date="2021-04" db="EMBL/GenBank/DDBJ databases">
        <authorList>
            <person name="Zhang T."/>
            <person name="Zhang Y."/>
            <person name="Lu D."/>
            <person name="Zuo D."/>
            <person name="Du Z."/>
        </authorList>
    </citation>
    <scope>NUCLEOTIDE SEQUENCE</scope>
    <source>
        <strain evidence="10">JR1</strain>
    </source>
</reference>